<gene>
    <name evidence="3" type="ORF">CERSUDRAFT_125855</name>
</gene>
<dbReference type="OrthoDB" id="2803682at2759"/>
<sequence>MPSPSLTDCPLPGHVLLLLLPDGEFGLHIPIRDLSPLCIKPLKYLRYLAWVVLYLEGKITCNGIEVDEENGALKDQQTYRFEPTPSQSWENAQPMNAEIAERHSAFDTHSSRLDELFAANLQERDIQCVFTGYPWADATHIIPFSKGNEWLECLINGRFPDRRTGEGEDLNELDIDHVSNGLMACGGVCTSIDRRVAAVLVTPNRILSCDDIHPPPTRLFKRAAGIDYPAGARYTFQWLNVTGRSSDELRAIPNNSDAAFNSASMQPRPSPFLLECMYAATVINFWGIGSSRLKSHPGFVSAPPRRPAALHEFNPVYSGRQIRSSASAAGEPSDANITDEENMLPCSTPADPGADAIAYNEGDDPWDFILKLSHLLPQNRDRLVARQEQREIEREEHRTRIVNWLDGVDASEDTSTSPISDAPDRT</sequence>
<keyword evidence="4" id="KW-1185">Reference proteome</keyword>
<dbReference type="AlphaFoldDB" id="M2PE83"/>
<evidence type="ECO:0000313" key="3">
    <source>
        <dbReference type="EMBL" id="EMD34179.1"/>
    </source>
</evidence>
<organism evidence="3 4">
    <name type="scientific">Ceriporiopsis subvermispora (strain B)</name>
    <name type="common">White-rot fungus</name>
    <name type="synonym">Gelatoporia subvermispora</name>
    <dbReference type="NCBI Taxonomy" id="914234"/>
    <lineage>
        <taxon>Eukaryota</taxon>
        <taxon>Fungi</taxon>
        <taxon>Dikarya</taxon>
        <taxon>Basidiomycota</taxon>
        <taxon>Agaricomycotina</taxon>
        <taxon>Agaricomycetes</taxon>
        <taxon>Polyporales</taxon>
        <taxon>Gelatoporiaceae</taxon>
        <taxon>Gelatoporia</taxon>
    </lineage>
</organism>
<evidence type="ECO:0000256" key="1">
    <source>
        <dbReference type="SAM" id="MobiDB-lite"/>
    </source>
</evidence>
<reference evidence="3 4" key="1">
    <citation type="journal article" date="2012" name="Proc. Natl. Acad. Sci. U.S.A.">
        <title>Comparative genomics of Ceriporiopsis subvermispora and Phanerochaete chrysosporium provide insight into selective ligninolysis.</title>
        <authorList>
            <person name="Fernandez-Fueyo E."/>
            <person name="Ruiz-Duenas F.J."/>
            <person name="Ferreira P."/>
            <person name="Floudas D."/>
            <person name="Hibbett D.S."/>
            <person name="Canessa P."/>
            <person name="Larrondo L.F."/>
            <person name="James T.Y."/>
            <person name="Seelenfreund D."/>
            <person name="Lobos S."/>
            <person name="Polanco R."/>
            <person name="Tello M."/>
            <person name="Honda Y."/>
            <person name="Watanabe T."/>
            <person name="Watanabe T."/>
            <person name="Ryu J.S."/>
            <person name="Kubicek C.P."/>
            <person name="Schmoll M."/>
            <person name="Gaskell J."/>
            <person name="Hammel K.E."/>
            <person name="St John F.J."/>
            <person name="Vanden Wymelenberg A."/>
            <person name="Sabat G."/>
            <person name="Splinter BonDurant S."/>
            <person name="Syed K."/>
            <person name="Yadav J.S."/>
            <person name="Doddapaneni H."/>
            <person name="Subramanian V."/>
            <person name="Lavin J.L."/>
            <person name="Oguiza J.A."/>
            <person name="Perez G."/>
            <person name="Pisabarro A.G."/>
            <person name="Ramirez L."/>
            <person name="Santoyo F."/>
            <person name="Master E."/>
            <person name="Coutinho P.M."/>
            <person name="Henrissat B."/>
            <person name="Lombard V."/>
            <person name="Magnuson J.K."/>
            <person name="Kuees U."/>
            <person name="Hori C."/>
            <person name="Igarashi K."/>
            <person name="Samejima M."/>
            <person name="Held B.W."/>
            <person name="Barry K.W."/>
            <person name="LaButti K.M."/>
            <person name="Lapidus A."/>
            <person name="Lindquist E.A."/>
            <person name="Lucas S.M."/>
            <person name="Riley R."/>
            <person name="Salamov A.A."/>
            <person name="Hoffmeister D."/>
            <person name="Schwenk D."/>
            <person name="Hadar Y."/>
            <person name="Yarden O."/>
            <person name="de Vries R.P."/>
            <person name="Wiebenga A."/>
            <person name="Stenlid J."/>
            <person name="Eastwood D."/>
            <person name="Grigoriev I.V."/>
            <person name="Berka R.M."/>
            <person name="Blanchette R.A."/>
            <person name="Kersten P."/>
            <person name="Martinez A.T."/>
            <person name="Vicuna R."/>
            <person name="Cullen D."/>
        </authorList>
    </citation>
    <scope>NUCLEOTIDE SEQUENCE [LARGE SCALE GENOMIC DNA]</scope>
    <source>
        <strain evidence="3 4">B</strain>
    </source>
</reference>
<feature type="domain" description="HNH nuclease" evidence="2">
    <location>
        <begin position="128"/>
        <end position="183"/>
    </location>
</feature>
<dbReference type="Pfam" id="PF13391">
    <property type="entry name" value="HNH_2"/>
    <property type="match status" value="1"/>
</dbReference>
<evidence type="ECO:0000259" key="2">
    <source>
        <dbReference type="Pfam" id="PF13391"/>
    </source>
</evidence>
<evidence type="ECO:0000313" key="4">
    <source>
        <dbReference type="Proteomes" id="UP000016930"/>
    </source>
</evidence>
<name>M2PE83_CERS8</name>
<dbReference type="HOGENOM" id="CLU_052992_0_0_1"/>
<dbReference type="EMBL" id="KB445804">
    <property type="protein sequence ID" value="EMD34179.1"/>
    <property type="molecule type" value="Genomic_DNA"/>
</dbReference>
<feature type="region of interest" description="Disordered" evidence="1">
    <location>
        <begin position="321"/>
        <end position="354"/>
    </location>
</feature>
<proteinExistence type="predicted"/>
<protein>
    <recommendedName>
        <fullName evidence="2">HNH nuclease domain-containing protein</fullName>
    </recommendedName>
</protein>
<accession>M2PE83</accession>
<dbReference type="InterPro" id="IPR003615">
    <property type="entry name" value="HNH_nuc"/>
</dbReference>
<dbReference type="Proteomes" id="UP000016930">
    <property type="component" value="Unassembled WGS sequence"/>
</dbReference>